<protein>
    <submittedName>
        <fullName evidence="2">Uncharacterized protein</fullName>
    </submittedName>
</protein>
<feature type="compositionally biased region" description="Basic and acidic residues" evidence="1">
    <location>
        <begin position="389"/>
        <end position="406"/>
    </location>
</feature>
<evidence type="ECO:0000313" key="2">
    <source>
        <dbReference type="EMBL" id="KAK0728970.1"/>
    </source>
</evidence>
<sequence length="508" mass="57717">MQIGYALQFMYTKSYRNAYYDRNYPLSGEPLRFNTFLYIAGASIHYTAMMDFAVARINEATTIIGEYLPMLQERGPHGLQEANPELYNLYNPLGWALTMMYEQGTKPVMRNLRLAMTKLVDVSMLYLILDRGFKQIFGLGWVVYLYPNLVNDAIFFGSTGVLEPLNGSSAILPQQQSQHQQPSQPEIQHQQQSQHQEQHQSQSAEDEARANNGLWKASWEESQARLRAQLPQRKDAIQPPIESAIPIPQAPIPQTKADLPPSEVIPENWGVWDTNTWNRIDKSHGNVGHGRRGRDRDFGGTKSVKDNRTGGSRYFYPRGSSRARADNDWRFPWTRDWRKRDEPEEYHRPEEVEDEEGNLWIIGNPGPTPTPQKQSEPREQPQQPQQPEKGNEDLEEERRERPHSVSDDLVNPWDVDTWRPATKEQLKAGGSEESDHDDDDDRSTITAFTPVTSMAGDDVMSGSTPVVFEDDEEEASGEARTDDLVIPITSKEGGRDGGDLTPTPTAIH</sequence>
<feature type="region of interest" description="Disordered" evidence="1">
    <location>
        <begin position="172"/>
        <end position="210"/>
    </location>
</feature>
<feature type="compositionally biased region" description="Acidic residues" evidence="1">
    <location>
        <begin position="432"/>
        <end position="441"/>
    </location>
</feature>
<gene>
    <name evidence="2" type="ORF">B0T21DRAFT_385107</name>
</gene>
<keyword evidence="3" id="KW-1185">Reference proteome</keyword>
<dbReference type="AlphaFoldDB" id="A0AA40B7A4"/>
<feature type="compositionally biased region" description="Low complexity" evidence="1">
    <location>
        <begin position="174"/>
        <end position="203"/>
    </location>
</feature>
<reference evidence="2" key="1">
    <citation type="submission" date="2023-06" db="EMBL/GenBank/DDBJ databases">
        <title>Genome-scale phylogeny and comparative genomics of the fungal order Sordariales.</title>
        <authorList>
            <consortium name="Lawrence Berkeley National Laboratory"/>
            <person name="Hensen N."/>
            <person name="Bonometti L."/>
            <person name="Westerberg I."/>
            <person name="Brannstrom I.O."/>
            <person name="Guillou S."/>
            <person name="Cros-Aarteil S."/>
            <person name="Calhoun S."/>
            <person name="Haridas S."/>
            <person name="Kuo A."/>
            <person name="Mondo S."/>
            <person name="Pangilinan J."/>
            <person name="Riley R."/>
            <person name="Labutti K."/>
            <person name="Andreopoulos B."/>
            <person name="Lipzen A."/>
            <person name="Chen C."/>
            <person name="Yanf M."/>
            <person name="Daum C."/>
            <person name="Ng V."/>
            <person name="Clum A."/>
            <person name="Steindorff A."/>
            <person name="Ohm R."/>
            <person name="Martin F."/>
            <person name="Silar P."/>
            <person name="Natvig D."/>
            <person name="Lalanne C."/>
            <person name="Gautier V."/>
            <person name="Ament-Velasquez S.L."/>
            <person name="Kruys A."/>
            <person name="Hutchinson M.I."/>
            <person name="Powell A.J."/>
            <person name="Barry K."/>
            <person name="Miller A.N."/>
            <person name="Grigoriev I.V."/>
            <person name="Debuchy R."/>
            <person name="Gladieux P."/>
            <person name="Thoren M.H."/>
            <person name="Johannesson H."/>
        </authorList>
    </citation>
    <scope>NUCLEOTIDE SEQUENCE</scope>
    <source>
        <strain evidence="2">CBS 540.89</strain>
    </source>
</reference>
<accession>A0AA40B7A4</accession>
<evidence type="ECO:0000313" key="3">
    <source>
        <dbReference type="Proteomes" id="UP001172159"/>
    </source>
</evidence>
<feature type="region of interest" description="Disordered" evidence="1">
    <location>
        <begin position="342"/>
        <end position="508"/>
    </location>
</feature>
<evidence type="ECO:0000256" key="1">
    <source>
        <dbReference type="SAM" id="MobiDB-lite"/>
    </source>
</evidence>
<comment type="caution">
    <text evidence="2">The sequence shown here is derived from an EMBL/GenBank/DDBJ whole genome shotgun (WGS) entry which is preliminary data.</text>
</comment>
<feature type="compositionally biased region" description="Basic and acidic residues" evidence="1">
    <location>
        <begin position="294"/>
        <end position="308"/>
    </location>
</feature>
<proteinExistence type="predicted"/>
<name>A0AA40B7A4_9PEZI</name>
<organism evidence="2 3">
    <name type="scientific">Apiosordaria backusii</name>
    <dbReference type="NCBI Taxonomy" id="314023"/>
    <lineage>
        <taxon>Eukaryota</taxon>
        <taxon>Fungi</taxon>
        <taxon>Dikarya</taxon>
        <taxon>Ascomycota</taxon>
        <taxon>Pezizomycotina</taxon>
        <taxon>Sordariomycetes</taxon>
        <taxon>Sordariomycetidae</taxon>
        <taxon>Sordariales</taxon>
        <taxon>Lasiosphaeriaceae</taxon>
        <taxon>Apiosordaria</taxon>
    </lineage>
</organism>
<dbReference type="Proteomes" id="UP001172159">
    <property type="component" value="Unassembled WGS sequence"/>
</dbReference>
<dbReference type="EMBL" id="JAUKTV010000009">
    <property type="protein sequence ID" value="KAK0728970.1"/>
    <property type="molecule type" value="Genomic_DNA"/>
</dbReference>
<feature type="region of interest" description="Disordered" evidence="1">
    <location>
        <begin position="283"/>
        <end position="325"/>
    </location>
</feature>